<feature type="domain" description="MADS-box" evidence="7">
    <location>
        <begin position="1"/>
        <end position="61"/>
    </location>
</feature>
<dbReference type="SUPFAM" id="SSF55455">
    <property type="entry name" value="SRF-like"/>
    <property type="match status" value="1"/>
</dbReference>
<evidence type="ECO:0000256" key="4">
    <source>
        <dbReference type="ARBA" id="ARBA00023163"/>
    </source>
</evidence>
<keyword evidence="6" id="KW-0175">Coiled coil</keyword>
<dbReference type="CDD" id="cd00265">
    <property type="entry name" value="MADS_MEF2_like"/>
    <property type="match status" value="1"/>
</dbReference>
<evidence type="ECO:0000256" key="3">
    <source>
        <dbReference type="ARBA" id="ARBA00023125"/>
    </source>
</evidence>
<dbReference type="OrthoDB" id="1898716at2759"/>
<dbReference type="FunFam" id="3.40.1810.10:FF:000028">
    <property type="entry name" value="Agamous-like MADS-box protein AGL66 isoform A"/>
    <property type="match status" value="1"/>
</dbReference>
<dbReference type="Gene3D" id="3.40.1810.10">
    <property type="entry name" value="Transcription factor, MADS-box"/>
    <property type="match status" value="1"/>
</dbReference>
<dbReference type="InterPro" id="IPR036879">
    <property type="entry name" value="TF_MADSbox_sf"/>
</dbReference>
<dbReference type="PRINTS" id="PR00404">
    <property type="entry name" value="MADSDOMAIN"/>
</dbReference>
<keyword evidence="2" id="KW-0805">Transcription regulation</keyword>
<dbReference type="GO" id="GO:0045944">
    <property type="term" value="P:positive regulation of transcription by RNA polymerase II"/>
    <property type="evidence" value="ECO:0007669"/>
    <property type="project" value="InterPro"/>
</dbReference>
<evidence type="ECO:0000313" key="8">
    <source>
        <dbReference type="Proteomes" id="UP000515151"/>
    </source>
</evidence>
<dbReference type="PANTHER" id="PTHR48019">
    <property type="entry name" value="SERUM RESPONSE FACTOR HOMOLOG"/>
    <property type="match status" value="1"/>
</dbReference>
<dbReference type="GO" id="GO:0005634">
    <property type="term" value="C:nucleus"/>
    <property type="evidence" value="ECO:0007669"/>
    <property type="project" value="UniProtKB-SubCell"/>
</dbReference>
<evidence type="ECO:0000256" key="6">
    <source>
        <dbReference type="SAM" id="Coils"/>
    </source>
</evidence>
<dbReference type="GeneID" id="116213006"/>
<organism evidence="8 9">
    <name type="scientific">Punica granatum</name>
    <name type="common">Pomegranate</name>
    <dbReference type="NCBI Taxonomy" id="22663"/>
    <lineage>
        <taxon>Eukaryota</taxon>
        <taxon>Viridiplantae</taxon>
        <taxon>Streptophyta</taxon>
        <taxon>Embryophyta</taxon>
        <taxon>Tracheophyta</taxon>
        <taxon>Spermatophyta</taxon>
        <taxon>Magnoliopsida</taxon>
        <taxon>eudicotyledons</taxon>
        <taxon>Gunneridae</taxon>
        <taxon>Pentapetalae</taxon>
        <taxon>rosids</taxon>
        <taxon>malvids</taxon>
        <taxon>Myrtales</taxon>
        <taxon>Lythraceae</taxon>
        <taxon>Punica</taxon>
    </lineage>
</organism>
<name>A0A6P8E8P5_PUNGR</name>
<evidence type="ECO:0000259" key="7">
    <source>
        <dbReference type="PROSITE" id="PS50066"/>
    </source>
</evidence>
<dbReference type="RefSeq" id="XP_031403655.1">
    <property type="nucleotide sequence ID" value="XM_031547795.1"/>
</dbReference>
<reference evidence="9" key="2">
    <citation type="submission" date="2025-08" db="UniProtKB">
        <authorList>
            <consortium name="RefSeq"/>
        </authorList>
    </citation>
    <scope>IDENTIFICATION</scope>
    <source>
        <tissue evidence="9">Leaf</tissue>
    </source>
</reference>
<keyword evidence="4" id="KW-0804">Transcription</keyword>
<dbReference type="SMART" id="SM00432">
    <property type="entry name" value="MADS"/>
    <property type="match status" value="1"/>
</dbReference>
<accession>A0A6P8E8P5</accession>
<evidence type="ECO:0000256" key="1">
    <source>
        <dbReference type="ARBA" id="ARBA00004123"/>
    </source>
</evidence>
<evidence type="ECO:0000256" key="5">
    <source>
        <dbReference type="ARBA" id="ARBA00023242"/>
    </source>
</evidence>
<feature type="coiled-coil region" evidence="6">
    <location>
        <begin position="159"/>
        <end position="186"/>
    </location>
</feature>
<dbReference type="AlphaFoldDB" id="A0A6P8E8P5"/>
<dbReference type="Pfam" id="PF00319">
    <property type="entry name" value="SRF-TF"/>
    <property type="match status" value="1"/>
</dbReference>
<dbReference type="PROSITE" id="PS50066">
    <property type="entry name" value="MADS_BOX_2"/>
    <property type="match status" value="1"/>
</dbReference>
<dbReference type="InterPro" id="IPR050142">
    <property type="entry name" value="MADS-box/MEF2_TF"/>
</dbReference>
<keyword evidence="3" id="KW-0238">DNA-binding</keyword>
<gene>
    <name evidence="9" type="primary">LOC116213006</name>
</gene>
<evidence type="ECO:0000313" key="9">
    <source>
        <dbReference type="RefSeq" id="XP_031403655.1"/>
    </source>
</evidence>
<sequence>MGRVKLQMKRIENTANRQVTFSKRRNGLIKKAYELSVLCDVDIALIMFSPSGRLSLFSGHNKSIEEVLRRYVDLPEQDSGRTLPNQESLRKMLCKLKGESNLTYYHMASLASSDSPVEAVDATELIMIHHELLRCKSQLDDKEKQLRVYEGDPREITTLPELQCREEILQETLRQVQRRVQLLEKSYISTSPDSKRNLGWLLQRDPQVQILNFLGSNVLLPSSILSQQLVSKPGCCDQILKILVARFEVEKIDGSSGSGLCRSSGRYCWCNMALVEH</sequence>
<comment type="subcellular location">
    <subcellularLocation>
        <location evidence="1">Nucleus</location>
    </subcellularLocation>
</comment>
<protein>
    <submittedName>
        <fullName evidence="9">Agamous-like MADS-box protein AGL104 isoform X1</fullName>
    </submittedName>
</protein>
<dbReference type="InterPro" id="IPR033896">
    <property type="entry name" value="MEF2-like_N"/>
</dbReference>
<dbReference type="GO" id="GO:0046983">
    <property type="term" value="F:protein dimerization activity"/>
    <property type="evidence" value="ECO:0007669"/>
    <property type="project" value="InterPro"/>
</dbReference>
<proteinExistence type="predicted"/>
<reference evidence="8" key="1">
    <citation type="journal article" date="2020" name="Plant Biotechnol. J.">
        <title>The pomegranate (Punica granatum L.) draft genome dissects genetic divergence between soft- and hard-seeded cultivars.</title>
        <authorList>
            <person name="Luo X."/>
            <person name="Li H."/>
            <person name="Wu Z."/>
            <person name="Yao W."/>
            <person name="Zhao P."/>
            <person name="Cao D."/>
            <person name="Yu H."/>
            <person name="Li K."/>
            <person name="Poudel K."/>
            <person name="Zhao D."/>
            <person name="Zhang F."/>
            <person name="Xia X."/>
            <person name="Chen L."/>
            <person name="Wang Q."/>
            <person name="Jing D."/>
            <person name="Cao S."/>
        </authorList>
    </citation>
    <scope>NUCLEOTIDE SEQUENCE [LARGE SCALE GENOMIC DNA]</scope>
    <source>
        <strain evidence="8">cv. Tunisia</strain>
    </source>
</reference>
<keyword evidence="5" id="KW-0539">Nucleus</keyword>
<evidence type="ECO:0000256" key="2">
    <source>
        <dbReference type="ARBA" id="ARBA00023015"/>
    </source>
</evidence>
<dbReference type="PROSITE" id="PS00350">
    <property type="entry name" value="MADS_BOX_1"/>
    <property type="match status" value="1"/>
</dbReference>
<dbReference type="Proteomes" id="UP000515151">
    <property type="component" value="Chromosome 7"/>
</dbReference>
<dbReference type="InterPro" id="IPR002100">
    <property type="entry name" value="TF_MADSbox"/>
</dbReference>
<dbReference type="GO" id="GO:0000977">
    <property type="term" value="F:RNA polymerase II transcription regulatory region sequence-specific DNA binding"/>
    <property type="evidence" value="ECO:0007669"/>
    <property type="project" value="InterPro"/>
</dbReference>
<keyword evidence="8" id="KW-1185">Reference proteome</keyword>